<dbReference type="SUPFAM" id="SSF46689">
    <property type="entry name" value="Homeodomain-like"/>
    <property type="match status" value="1"/>
</dbReference>
<dbReference type="PROSITE" id="PS00688">
    <property type="entry name" value="SIGMA54_INTERACT_3"/>
    <property type="match status" value="1"/>
</dbReference>
<dbReference type="Pfam" id="PF00158">
    <property type="entry name" value="Sigma54_activat"/>
    <property type="match status" value="1"/>
</dbReference>
<dbReference type="RefSeq" id="WP_274165761.1">
    <property type="nucleotide sequence ID" value="NZ_JAJUBC010000022.1"/>
</dbReference>
<dbReference type="InterPro" id="IPR025944">
    <property type="entry name" value="Sigma_54_int_dom_CS"/>
</dbReference>
<name>A0ABT5R5C2_9GAMM</name>
<dbReference type="InterPro" id="IPR009057">
    <property type="entry name" value="Homeodomain-like_sf"/>
</dbReference>
<dbReference type="Gene3D" id="1.10.10.60">
    <property type="entry name" value="Homeodomain-like"/>
    <property type="match status" value="1"/>
</dbReference>
<evidence type="ECO:0000256" key="9">
    <source>
        <dbReference type="PROSITE-ProRule" id="PRU00169"/>
    </source>
</evidence>
<dbReference type="CDD" id="cd17572">
    <property type="entry name" value="REC_NtrC1-like"/>
    <property type="match status" value="1"/>
</dbReference>
<dbReference type="InterPro" id="IPR053402">
    <property type="entry name" value="QS_regulatory_LuxO"/>
</dbReference>
<keyword evidence="2 9" id="KW-0597">Phosphoprotein</keyword>
<dbReference type="Pfam" id="PF25601">
    <property type="entry name" value="AAA_lid_14"/>
    <property type="match status" value="1"/>
</dbReference>
<keyword evidence="13" id="KW-1185">Reference proteome</keyword>
<evidence type="ECO:0000256" key="6">
    <source>
        <dbReference type="ARBA" id="ARBA00023015"/>
    </source>
</evidence>
<evidence type="ECO:0000313" key="12">
    <source>
        <dbReference type="EMBL" id="MDD1794951.1"/>
    </source>
</evidence>
<dbReference type="InterPro" id="IPR058031">
    <property type="entry name" value="AAA_lid_NorR"/>
</dbReference>
<dbReference type="PANTHER" id="PTHR32071:SF117">
    <property type="entry name" value="PTS-DEPENDENT DIHYDROXYACETONE KINASE OPERON REGULATORY PROTEIN-RELATED"/>
    <property type="match status" value="1"/>
</dbReference>
<accession>A0ABT5R5C2</accession>
<comment type="caution">
    <text evidence="12">The sequence shown here is derived from an EMBL/GenBank/DDBJ whole genome shotgun (WGS) entry which is preliminary data.</text>
</comment>
<keyword evidence="4" id="KW-0067">ATP-binding</keyword>
<feature type="modified residue" description="4-aspartylphosphate" evidence="9">
    <location>
        <position position="59"/>
    </location>
</feature>
<dbReference type="Gene3D" id="3.40.50.300">
    <property type="entry name" value="P-loop containing nucleotide triphosphate hydrolases"/>
    <property type="match status" value="1"/>
</dbReference>
<protein>
    <submittedName>
        <fullName evidence="12">Sigma-54 dependent transcriptional regulator</fullName>
    </submittedName>
</protein>
<dbReference type="EMBL" id="JAJUBC010000022">
    <property type="protein sequence ID" value="MDD1794951.1"/>
    <property type="molecule type" value="Genomic_DNA"/>
</dbReference>
<dbReference type="PROSITE" id="PS50045">
    <property type="entry name" value="SIGMA54_INTERACT_4"/>
    <property type="match status" value="1"/>
</dbReference>
<dbReference type="Gene3D" id="1.10.8.60">
    <property type="match status" value="1"/>
</dbReference>
<evidence type="ECO:0000259" key="10">
    <source>
        <dbReference type="PROSITE" id="PS50045"/>
    </source>
</evidence>
<dbReference type="InterPro" id="IPR001789">
    <property type="entry name" value="Sig_transdc_resp-reg_receiver"/>
</dbReference>
<keyword evidence="7" id="KW-0238">DNA-binding</keyword>
<keyword evidence="5" id="KW-0902">Two-component regulatory system</keyword>
<evidence type="ECO:0000313" key="13">
    <source>
        <dbReference type="Proteomes" id="UP001149400"/>
    </source>
</evidence>
<dbReference type="InterPro" id="IPR002078">
    <property type="entry name" value="Sigma_54_int"/>
</dbReference>
<dbReference type="PROSITE" id="PS50110">
    <property type="entry name" value="RESPONSE_REGULATORY"/>
    <property type="match status" value="1"/>
</dbReference>
<dbReference type="Pfam" id="PF02954">
    <property type="entry name" value="HTH_8"/>
    <property type="match status" value="1"/>
</dbReference>
<dbReference type="PROSITE" id="PS00676">
    <property type="entry name" value="SIGMA54_INTERACT_2"/>
    <property type="match status" value="1"/>
</dbReference>
<sequence length="480" mass="52244">MLGSGAKKRVLMVEDTASVAALYKSYLNPLDVDVEIASTGQQALDHFSSGHTFSLILLDLRLPDISGFEVLAEIRKHQPEIPVVIMTAHGSIDAAVEALRYGASDFLIKPCEAELLRATVNNALKPKSKTAGSAQEGSYYGFIGQSLSMQAVYRVIESAAPSKATVFITGESGTGKEVCAEAIHAASARAQKPFVAINCAAIPKDLIESELFGHMKGAFTGAASEREGAAELADGGTLFLDEICEMDLDLQSKLLRFIQTGSFQKVGSSKVKHVDVRFICATNRDPWVEVSKGNFREDLYYRLHVIPLGLPPLRDRGEDVVEIAQSLLLMFAMEEGKEFRSFSEGVTQRLLNYEWPGNVRQLQNVIRNTVVLHSGQEVTENMLPPPLSLVSGVKIASQPPIRNAQVAIERVNDGGFSAATEMLKQGITSKADIEPLWLVEKRAIQIAIDACDGNIPQAAGLLEVSPSTIYRKLQSWQESQ</sequence>
<keyword evidence="1" id="KW-0678">Repressor</keyword>
<evidence type="ECO:0000256" key="4">
    <source>
        <dbReference type="ARBA" id="ARBA00022840"/>
    </source>
</evidence>
<dbReference type="NCBIfam" id="NF041946">
    <property type="entry name" value="LuxO_transreg_Vib"/>
    <property type="match status" value="1"/>
</dbReference>
<dbReference type="InterPro" id="IPR027417">
    <property type="entry name" value="P-loop_NTPase"/>
</dbReference>
<evidence type="ECO:0000256" key="2">
    <source>
        <dbReference type="ARBA" id="ARBA00022553"/>
    </source>
</evidence>
<dbReference type="Gene3D" id="3.40.50.2300">
    <property type="match status" value="1"/>
</dbReference>
<dbReference type="SMART" id="SM00382">
    <property type="entry name" value="AAA"/>
    <property type="match status" value="1"/>
</dbReference>
<keyword evidence="6" id="KW-0805">Transcription regulation</keyword>
<proteinExistence type="predicted"/>
<evidence type="ECO:0000259" key="11">
    <source>
        <dbReference type="PROSITE" id="PS50110"/>
    </source>
</evidence>
<dbReference type="CDD" id="cd00009">
    <property type="entry name" value="AAA"/>
    <property type="match status" value="1"/>
</dbReference>
<evidence type="ECO:0000256" key="8">
    <source>
        <dbReference type="ARBA" id="ARBA00023163"/>
    </source>
</evidence>
<dbReference type="InterPro" id="IPR011006">
    <property type="entry name" value="CheY-like_superfamily"/>
</dbReference>
<dbReference type="InterPro" id="IPR002197">
    <property type="entry name" value="HTH_Fis"/>
</dbReference>
<dbReference type="SMART" id="SM00448">
    <property type="entry name" value="REC"/>
    <property type="match status" value="1"/>
</dbReference>
<evidence type="ECO:0000256" key="7">
    <source>
        <dbReference type="ARBA" id="ARBA00023125"/>
    </source>
</evidence>
<keyword evidence="3" id="KW-0547">Nucleotide-binding</keyword>
<dbReference type="Proteomes" id="UP001149400">
    <property type="component" value="Unassembled WGS sequence"/>
</dbReference>
<evidence type="ECO:0000256" key="5">
    <source>
        <dbReference type="ARBA" id="ARBA00023012"/>
    </source>
</evidence>
<evidence type="ECO:0000256" key="3">
    <source>
        <dbReference type="ARBA" id="ARBA00022741"/>
    </source>
</evidence>
<dbReference type="InterPro" id="IPR003593">
    <property type="entry name" value="AAA+_ATPase"/>
</dbReference>
<reference evidence="12" key="1">
    <citation type="submission" date="2021-12" db="EMBL/GenBank/DDBJ databases">
        <title>Enterovibrio ZSDZ35 sp. nov. and Enterovibrio ZSDZ42 sp. nov., isolated from coastal seawater in Qingdao.</title>
        <authorList>
            <person name="Zhang P."/>
        </authorList>
    </citation>
    <scope>NUCLEOTIDE SEQUENCE</scope>
    <source>
        <strain evidence="12">ZSDZ42</strain>
    </source>
</reference>
<dbReference type="PANTHER" id="PTHR32071">
    <property type="entry name" value="TRANSCRIPTIONAL REGULATORY PROTEIN"/>
    <property type="match status" value="1"/>
</dbReference>
<dbReference type="InterPro" id="IPR025943">
    <property type="entry name" value="Sigma_54_int_dom_ATP-bd_2"/>
</dbReference>
<feature type="domain" description="Response regulatory" evidence="11">
    <location>
        <begin position="9"/>
        <end position="124"/>
    </location>
</feature>
<organism evidence="12 13">
    <name type="scientific">Enterovibrio gelatinilyticus</name>
    <dbReference type="NCBI Taxonomy" id="2899819"/>
    <lineage>
        <taxon>Bacteria</taxon>
        <taxon>Pseudomonadati</taxon>
        <taxon>Pseudomonadota</taxon>
        <taxon>Gammaproteobacteria</taxon>
        <taxon>Vibrionales</taxon>
        <taxon>Vibrionaceae</taxon>
        <taxon>Enterovibrio</taxon>
    </lineage>
</organism>
<dbReference type="SUPFAM" id="SSF52540">
    <property type="entry name" value="P-loop containing nucleoside triphosphate hydrolases"/>
    <property type="match status" value="1"/>
</dbReference>
<keyword evidence="8" id="KW-0804">Transcription</keyword>
<evidence type="ECO:0000256" key="1">
    <source>
        <dbReference type="ARBA" id="ARBA00022491"/>
    </source>
</evidence>
<feature type="domain" description="Sigma-54 factor interaction" evidence="10">
    <location>
        <begin position="142"/>
        <end position="371"/>
    </location>
</feature>
<gene>
    <name evidence="12" type="ORF">LRP50_17605</name>
</gene>
<dbReference type="SUPFAM" id="SSF52172">
    <property type="entry name" value="CheY-like"/>
    <property type="match status" value="1"/>
</dbReference>
<dbReference type="Pfam" id="PF00072">
    <property type="entry name" value="Response_reg"/>
    <property type="match status" value="1"/>
</dbReference>